<dbReference type="Pfam" id="PF01935">
    <property type="entry name" value="DUF87"/>
    <property type="match status" value="1"/>
</dbReference>
<dbReference type="InterPro" id="IPR051162">
    <property type="entry name" value="T4SS_component"/>
</dbReference>
<evidence type="ECO:0000259" key="1">
    <source>
        <dbReference type="Pfam" id="PF01935"/>
    </source>
</evidence>
<dbReference type="EMBL" id="CADIKB010000049">
    <property type="protein sequence ID" value="CAB3734683.1"/>
    <property type="molecule type" value="Genomic_DNA"/>
</dbReference>
<dbReference type="Proteomes" id="UP000494249">
    <property type="component" value="Unassembled WGS sequence"/>
</dbReference>
<dbReference type="InterPro" id="IPR022458">
    <property type="entry name" value="Conjugative_coupling_TraG/TraD"/>
</dbReference>
<gene>
    <name evidence="3" type="ORF">LMG22037_05894</name>
</gene>
<dbReference type="PANTHER" id="PTHR30121:SF6">
    <property type="entry name" value="SLR6007 PROTEIN"/>
    <property type="match status" value="1"/>
</dbReference>
<dbReference type="InterPro" id="IPR032689">
    <property type="entry name" value="TraG-D_C"/>
</dbReference>
<sequence length="630" mass="69865">MIINYQNLFRPTYEARSALAWGVSLASMTGIALASDVHTNAFVWMGAGSAAMLLWRAKQTQSIWNFKANLAGKPFTFLKADVVRVNLPKFGDNLWLGWGYRWEPSHTQQATEIMKRDLAAVYPPKWFLKARGLKGPQLDPKNAKGLQWIHGLEEEADMLMPLSAMQGHTAVLATTGAIKTTLYSLLVYQLALRGYTIVIIDPKGDHDLKEIAKNAGMLSGRPEKVITFHPAFPSESVRIDTLKNWDRETQVASRISSLIPSDGDESFRSFVWMQVNHVAQALIYTGTRPSWSSLLDAIQNLNGAQKLLEKALRMFFRQNVPGWEAQVAPAIAKFNKPAENKKGSDMDGASAELRAYVEFFESEIPLNDQPRQIKGLISTVRSNREWFAKMMVLLLPLLTKLTAGELEGLLSPDYDDIDDPRPIFDTKKIFDGGYIFYAGLDSLSDPEVGSSIAAALLSDMQAVAGERYNYDKNIKDKARIVVLIDEWGDVMCEPVIQALNKGRGAGLDIIACGQTFADLADKLGSEVKAKRMIGNFNNLIAGATQDKDTQEIIAEKIGETYIKKISRSHGRNSKTEDHGIEFGGSIGETVSEESADLFPITLLSKLPDLHYLAVWNRGTVVKGRIPKLVL</sequence>
<name>A0A6J5CDV5_9BURK</name>
<dbReference type="AlphaFoldDB" id="A0A6J5CDV5"/>
<evidence type="ECO:0000259" key="2">
    <source>
        <dbReference type="Pfam" id="PF12696"/>
    </source>
</evidence>
<dbReference type="InterPro" id="IPR002789">
    <property type="entry name" value="HerA_central"/>
</dbReference>
<dbReference type="Gene3D" id="3.40.50.300">
    <property type="entry name" value="P-loop containing nucleotide triphosphate hydrolases"/>
    <property type="match status" value="2"/>
</dbReference>
<reference evidence="3 4" key="1">
    <citation type="submission" date="2020-04" db="EMBL/GenBank/DDBJ databases">
        <authorList>
            <person name="De Canck E."/>
        </authorList>
    </citation>
    <scope>NUCLEOTIDE SEQUENCE [LARGE SCALE GENOMIC DNA]</scope>
    <source>
        <strain evidence="3 4">LMG 22037</strain>
    </source>
</reference>
<dbReference type="Pfam" id="PF12696">
    <property type="entry name" value="TraG-D_C"/>
    <property type="match status" value="1"/>
</dbReference>
<evidence type="ECO:0000313" key="4">
    <source>
        <dbReference type="Proteomes" id="UP000494249"/>
    </source>
</evidence>
<organism evidence="3 4">
    <name type="scientific">Paraburkholderia phenoliruptrix</name>
    <dbReference type="NCBI Taxonomy" id="252970"/>
    <lineage>
        <taxon>Bacteria</taxon>
        <taxon>Pseudomonadati</taxon>
        <taxon>Pseudomonadota</taxon>
        <taxon>Betaproteobacteria</taxon>
        <taxon>Burkholderiales</taxon>
        <taxon>Burkholderiaceae</taxon>
        <taxon>Paraburkholderia</taxon>
    </lineage>
</organism>
<dbReference type="NCBIfam" id="TIGR03743">
    <property type="entry name" value="SXT_TraD"/>
    <property type="match status" value="1"/>
</dbReference>
<accession>A0A6J5CDV5</accession>
<dbReference type="CDD" id="cd01127">
    <property type="entry name" value="TrwB_TraG_TraD_VirD4"/>
    <property type="match status" value="2"/>
</dbReference>
<dbReference type="PANTHER" id="PTHR30121">
    <property type="entry name" value="UNCHARACTERIZED PROTEIN YJGR-RELATED"/>
    <property type="match status" value="1"/>
</dbReference>
<dbReference type="RefSeq" id="WP_035482126.1">
    <property type="nucleotide sequence ID" value="NZ_CADFGL010000047.1"/>
</dbReference>
<protein>
    <recommendedName>
        <fullName evidence="5">Conjugal transfer protein TraD</fullName>
    </recommendedName>
</protein>
<dbReference type="SUPFAM" id="SSF52540">
    <property type="entry name" value="P-loop containing nucleoside triphosphate hydrolases"/>
    <property type="match status" value="1"/>
</dbReference>
<feature type="domain" description="Helicase HerA central" evidence="1">
    <location>
        <begin position="165"/>
        <end position="208"/>
    </location>
</feature>
<evidence type="ECO:0000313" key="3">
    <source>
        <dbReference type="EMBL" id="CAB3734683.1"/>
    </source>
</evidence>
<evidence type="ECO:0008006" key="5">
    <source>
        <dbReference type="Google" id="ProtNLM"/>
    </source>
</evidence>
<dbReference type="InterPro" id="IPR027417">
    <property type="entry name" value="P-loop_NTPase"/>
</dbReference>
<proteinExistence type="predicted"/>
<feature type="domain" description="TraD/TraG TraM recognition site" evidence="2">
    <location>
        <begin position="480"/>
        <end position="607"/>
    </location>
</feature>